<dbReference type="Gene3D" id="3.90.1150.10">
    <property type="entry name" value="Aspartate Aminotransferase, domain 1"/>
    <property type="match status" value="1"/>
</dbReference>
<dbReference type="InterPro" id="IPR005814">
    <property type="entry name" value="Aminotrans_3"/>
</dbReference>
<dbReference type="Gene3D" id="3.40.640.10">
    <property type="entry name" value="Type I PLP-dependent aspartate aminotransferase-like (Major domain)"/>
    <property type="match status" value="1"/>
</dbReference>
<evidence type="ECO:0000256" key="2">
    <source>
        <dbReference type="ARBA" id="ARBA00022898"/>
    </source>
</evidence>
<dbReference type="PANTHER" id="PTHR11986:SF121">
    <property type="entry name" value="BLR3010 PROTEIN"/>
    <property type="match status" value="1"/>
</dbReference>
<gene>
    <name evidence="4" type="ORF">FSW04_03505</name>
</gene>
<keyword evidence="2 3" id="KW-0663">Pyridoxal phosphate</keyword>
<keyword evidence="4" id="KW-0032">Aminotransferase</keyword>
<keyword evidence="5" id="KW-1185">Reference proteome</keyword>
<comment type="similarity">
    <text evidence="3">Belongs to the class-III pyridoxal-phosphate-dependent aminotransferase family.</text>
</comment>
<dbReference type="PANTHER" id="PTHR11986">
    <property type="entry name" value="AMINOTRANSFERASE CLASS III"/>
    <property type="match status" value="1"/>
</dbReference>
<dbReference type="RefSeq" id="WP_146916306.1">
    <property type="nucleotide sequence ID" value="NZ_CP042430.1"/>
</dbReference>
<dbReference type="CDD" id="cd00610">
    <property type="entry name" value="OAT_like"/>
    <property type="match status" value="1"/>
</dbReference>
<dbReference type="InterPro" id="IPR049704">
    <property type="entry name" value="Aminotrans_3_PPA_site"/>
</dbReference>
<dbReference type="AlphaFoldDB" id="A0A5B8U1C9"/>
<reference evidence="4 5" key="1">
    <citation type="journal article" date="2018" name="J. Microbiol.">
        <title>Baekduia soli gen. nov., sp. nov., a novel bacterium isolated from the soil of Baekdu Mountain and proposal of a novel family name, Baekduiaceae fam. nov.</title>
        <authorList>
            <person name="An D.S."/>
            <person name="Siddiqi M.Z."/>
            <person name="Kim K.H."/>
            <person name="Yu H.S."/>
            <person name="Im W.T."/>
        </authorList>
    </citation>
    <scope>NUCLEOTIDE SEQUENCE [LARGE SCALE GENOMIC DNA]</scope>
    <source>
        <strain evidence="4 5">BR7-21</strain>
    </source>
</reference>
<dbReference type="GO" id="GO:0030170">
    <property type="term" value="F:pyridoxal phosphate binding"/>
    <property type="evidence" value="ECO:0007669"/>
    <property type="project" value="InterPro"/>
</dbReference>
<dbReference type="GO" id="GO:0008483">
    <property type="term" value="F:transaminase activity"/>
    <property type="evidence" value="ECO:0007669"/>
    <property type="project" value="UniProtKB-KW"/>
</dbReference>
<evidence type="ECO:0000256" key="1">
    <source>
        <dbReference type="ARBA" id="ARBA00001933"/>
    </source>
</evidence>
<dbReference type="InterPro" id="IPR015421">
    <property type="entry name" value="PyrdxlP-dep_Trfase_major"/>
</dbReference>
<accession>A0A5B8U1C9</accession>
<dbReference type="GO" id="GO:0042802">
    <property type="term" value="F:identical protein binding"/>
    <property type="evidence" value="ECO:0007669"/>
    <property type="project" value="TreeGrafter"/>
</dbReference>
<keyword evidence="4" id="KW-0808">Transferase</keyword>
<comment type="cofactor">
    <cofactor evidence="1">
        <name>pyridoxal 5'-phosphate</name>
        <dbReference type="ChEBI" id="CHEBI:597326"/>
    </cofactor>
</comment>
<dbReference type="InterPro" id="IPR015422">
    <property type="entry name" value="PyrdxlP-dep_Trfase_small"/>
</dbReference>
<dbReference type="OrthoDB" id="9801052at2"/>
<dbReference type="FunFam" id="3.40.640.10:FF:000004">
    <property type="entry name" value="Acetylornithine aminotransferase"/>
    <property type="match status" value="1"/>
</dbReference>
<dbReference type="PROSITE" id="PS00600">
    <property type="entry name" value="AA_TRANSFER_CLASS_3"/>
    <property type="match status" value="1"/>
</dbReference>
<dbReference type="Proteomes" id="UP000321805">
    <property type="component" value="Chromosome"/>
</dbReference>
<dbReference type="EMBL" id="CP042430">
    <property type="protein sequence ID" value="QEC46742.1"/>
    <property type="molecule type" value="Genomic_DNA"/>
</dbReference>
<dbReference type="KEGG" id="bsol:FSW04_03505"/>
<dbReference type="SUPFAM" id="SSF53383">
    <property type="entry name" value="PLP-dependent transferases"/>
    <property type="match status" value="1"/>
</dbReference>
<dbReference type="InterPro" id="IPR050103">
    <property type="entry name" value="Class-III_PLP-dep_AT"/>
</dbReference>
<name>A0A5B8U1C9_9ACTN</name>
<sequence length="469" mass="49492">MTERVPSVAEVLSERRPDTMALNDAYLNPQLGRIVRTLGLDRTWVRGEGAHLVDDTGARYLDLLCGYGVFAVGRSHPAVIGALRDTLEAATPNLPQLGVSLLPGVLAEQLVARAPASIAAMVPANSGAEAVEAAIKLSRATTGRPRILFAEHAFHGLTLGALSLNGNDEFRAGFGPLLDGCDAVPFGDLAALEAELARGDVAAFIVEPIQGKGVHLPPPGYLPAAQAACRAAGTLFVCDEVQTGIGRTGRFFALEHWDLQPDLICVAKALSGGYIPTGGVLASRAAMDAVFDGMERGVRHGSTFGGNDLAAAAGLATLGVLQQEDLVARAARLGELLLELTRPLVDRYEIVHDVRGLGLMWAIELGPPSGGAALRVWEAAERLQPGIAAQLLTVPLFHEHRILCQVAGHRMNVVKALPALVATEEDIRSFASALEQVVARAERPAGAYGRLMRTFAGNALPRSRRRSAA</sequence>
<evidence type="ECO:0000313" key="4">
    <source>
        <dbReference type="EMBL" id="QEC46742.1"/>
    </source>
</evidence>
<protein>
    <submittedName>
        <fullName evidence="4">Aspartate aminotransferase family protein</fullName>
    </submittedName>
</protein>
<proteinExistence type="inferred from homology"/>
<organism evidence="4 5">
    <name type="scientific">Baekduia soli</name>
    <dbReference type="NCBI Taxonomy" id="496014"/>
    <lineage>
        <taxon>Bacteria</taxon>
        <taxon>Bacillati</taxon>
        <taxon>Actinomycetota</taxon>
        <taxon>Thermoleophilia</taxon>
        <taxon>Solirubrobacterales</taxon>
        <taxon>Baekduiaceae</taxon>
        <taxon>Baekduia</taxon>
    </lineage>
</organism>
<evidence type="ECO:0000313" key="5">
    <source>
        <dbReference type="Proteomes" id="UP000321805"/>
    </source>
</evidence>
<dbReference type="Pfam" id="PF00202">
    <property type="entry name" value="Aminotran_3"/>
    <property type="match status" value="1"/>
</dbReference>
<dbReference type="InterPro" id="IPR015424">
    <property type="entry name" value="PyrdxlP-dep_Trfase"/>
</dbReference>
<evidence type="ECO:0000256" key="3">
    <source>
        <dbReference type="RuleBase" id="RU003560"/>
    </source>
</evidence>